<dbReference type="InterPro" id="IPR050132">
    <property type="entry name" value="Gln/Glu-tRNA_Ligase"/>
</dbReference>
<dbReference type="GO" id="GO:0004812">
    <property type="term" value="F:aminoacyl-tRNA ligase activity"/>
    <property type="evidence" value="ECO:0007669"/>
    <property type="project" value="UniProtKB-KW"/>
</dbReference>
<dbReference type="EMBL" id="LFWU01000100">
    <property type="protein sequence ID" value="KON31402.1"/>
    <property type="molecule type" value="Genomic_DNA"/>
</dbReference>
<evidence type="ECO:0000256" key="5">
    <source>
        <dbReference type="ARBA" id="ARBA00023146"/>
    </source>
</evidence>
<keyword evidence="3 6" id="KW-0067">ATP-binding</keyword>
<dbReference type="PANTHER" id="PTHR43097:SF5">
    <property type="entry name" value="GLUTAMATE--TRNA LIGASE"/>
    <property type="match status" value="1"/>
</dbReference>
<protein>
    <recommendedName>
        <fullName evidence="7">Glutamyl/glutaminyl-tRNA synthetase class Ib catalytic domain-containing protein</fullName>
    </recommendedName>
</protein>
<evidence type="ECO:0000256" key="2">
    <source>
        <dbReference type="ARBA" id="ARBA00022741"/>
    </source>
</evidence>
<dbReference type="GO" id="GO:0005524">
    <property type="term" value="F:ATP binding"/>
    <property type="evidence" value="ECO:0007669"/>
    <property type="project" value="UniProtKB-KW"/>
</dbReference>
<dbReference type="Gene3D" id="3.40.50.620">
    <property type="entry name" value="HUPs"/>
    <property type="match status" value="1"/>
</dbReference>
<dbReference type="InterPro" id="IPR014729">
    <property type="entry name" value="Rossmann-like_a/b/a_fold"/>
</dbReference>
<name>A0A0M0BS34_9ARCH</name>
<dbReference type="PATRIC" id="fig|1685124.3.peg.829"/>
<dbReference type="InterPro" id="IPR000924">
    <property type="entry name" value="Glu/Gln-tRNA-synth"/>
</dbReference>
<organism evidence="8 9">
    <name type="scientific">miscellaneous Crenarchaeota group-1 archaeon SG8-32-1</name>
    <dbReference type="NCBI Taxonomy" id="1685124"/>
    <lineage>
        <taxon>Archaea</taxon>
        <taxon>Candidatus Bathyarchaeota</taxon>
        <taxon>MCG-1</taxon>
    </lineage>
</organism>
<dbReference type="AlphaFoldDB" id="A0A0M0BS34"/>
<dbReference type="Proteomes" id="UP000037237">
    <property type="component" value="Unassembled WGS sequence"/>
</dbReference>
<feature type="non-terminal residue" evidence="8">
    <location>
        <position position="226"/>
    </location>
</feature>
<keyword evidence="5 6" id="KW-0030">Aminoacyl-tRNA synthetase</keyword>
<evidence type="ECO:0000259" key="7">
    <source>
        <dbReference type="Pfam" id="PF00749"/>
    </source>
</evidence>
<keyword evidence="1 6" id="KW-0436">Ligase</keyword>
<keyword evidence="4 6" id="KW-0648">Protein biosynthesis</keyword>
<dbReference type="Pfam" id="PF00749">
    <property type="entry name" value="tRNA-synt_1c"/>
    <property type="match status" value="1"/>
</dbReference>
<dbReference type="PANTHER" id="PTHR43097">
    <property type="entry name" value="GLUTAMINE-TRNA LIGASE"/>
    <property type="match status" value="1"/>
</dbReference>
<accession>A0A0M0BS34</accession>
<dbReference type="GO" id="GO:0006412">
    <property type="term" value="P:translation"/>
    <property type="evidence" value="ECO:0007669"/>
    <property type="project" value="UniProtKB-KW"/>
</dbReference>
<comment type="similarity">
    <text evidence="6">Belongs to the class-I aminoacyl-tRNA synthetase family.</text>
</comment>
<evidence type="ECO:0000256" key="4">
    <source>
        <dbReference type="ARBA" id="ARBA00022917"/>
    </source>
</evidence>
<proteinExistence type="inferred from homology"/>
<comment type="caution">
    <text evidence="8">The sequence shown here is derived from an EMBL/GenBank/DDBJ whole genome shotgun (WGS) entry which is preliminary data.</text>
</comment>
<dbReference type="SUPFAM" id="SSF52374">
    <property type="entry name" value="Nucleotidylyl transferase"/>
    <property type="match status" value="1"/>
</dbReference>
<evidence type="ECO:0000256" key="6">
    <source>
        <dbReference type="RuleBase" id="RU363037"/>
    </source>
</evidence>
<evidence type="ECO:0000313" key="8">
    <source>
        <dbReference type="EMBL" id="KON31402.1"/>
    </source>
</evidence>
<gene>
    <name evidence="8" type="ORF">AC477_04215</name>
</gene>
<evidence type="ECO:0000313" key="9">
    <source>
        <dbReference type="Proteomes" id="UP000037237"/>
    </source>
</evidence>
<dbReference type="InterPro" id="IPR020058">
    <property type="entry name" value="Glu/Gln-tRNA-synth_Ib_cat-dom"/>
</dbReference>
<keyword evidence="2 6" id="KW-0547">Nucleotide-binding</keyword>
<evidence type="ECO:0000256" key="1">
    <source>
        <dbReference type="ARBA" id="ARBA00022598"/>
    </source>
</evidence>
<sequence>MNSNQETEARQLIKKIVLLNALRYDGKASEKPVFGKLLGDHPRFRQNIKDVALIISEVVDEINSLSLEQQKRIVSEKWPEALVEDKTEEKRQLPPLSNVNNYERVITRFSPNPDFVLHLGSARAIILSYDYAKMYNGIFYLRFEDTDSKTKKPKLEFYDAIREDLKWLGCNWDAEFIQSDRLPIYYEHAEELIKAGYAYVCTCVREIFQEKSKTGQSCPCRVLSAE</sequence>
<dbReference type="GO" id="GO:0043604">
    <property type="term" value="P:amide biosynthetic process"/>
    <property type="evidence" value="ECO:0007669"/>
    <property type="project" value="TreeGrafter"/>
</dbReference>
<reference evidence="8 9" key="1">
    <citation type="submission" date="2015-06" db="EMBL/GenBank/DDBJ databases">
        <title>New insights into the roles of widespread benthic archaea in carbon and nitrogen cycling.</title>
        <authorList>
            <person name="Lazar C.S."/>
            <person name="Baker B.J."/>
            <person name="Seitz K.W."/>
            <person name="Hyde A.S."/>
            <person name="Dick G.J."/>
            <person name="Hinrichs K.-U."/>
            <person name="Teske A.P."/>
        </authorList>
    </citation>
    <scope>NUCLEOTIDE SEQUENCE [LARGE SCALE GENOMIC DNA]</scope>
    <source>
        <strain evidence="8">SG8-32-1</strain>
    </source>
</reference>
<evidence type="ECO:0000256" key="3">
    <source>
        <dbReference type="ARBA" id="ARBA00022840"/>
    </source>
</evidence>
<feature type="domain" description="Glutamyl/glutaminyl-tRNA synthetase class Ib catalytic" evidence="7">
    <location>
        <begin position="105"/>
        <end position="214"/>
    </location>
</feature>
<dbReference type="GO" id="GO:0043039">
    <property type="term" value="P:tRNA aminoacylation"/>
    <property type="evidence" value="ECO:0007669"/>
    <property type="project" value="InterPro"/>
</dbReference>
<dbReference type="GO" id="GO:0005829">
    <property type="term" value="C:cytosol"/>
    <property type="evidence" value="ECO:0007669"/>
    <property type="project" value="TreeGrafter"/>
</dbReference>
<dbReference type="PRINTS" id="PR00987">
    <property type="entry name" value="TRNASYNTHGLU"/>
</dbReference>